<comment type="subcellular location">
    <subcellularLocation>
        <location evidence="1">Nucleus</location>
    </subcellularLocation>
</comment>
<dbReference type="Gene3D" id="1.10.10.60">
    <property type="entry name" value="Homeodomain-like"/>
    <property type="match status" value="1"/>
</dbReference>
<dbReference type="Pfam" id="PF00249">
    <property type="entry name" value="Myb_DNA-binding"/>
    <property type="match status" value="1"/>
</dbReference>
<dbReference type="PROSITE" id="PS50090">
    <property type="entry name" value="MYB_LIKE"/>
    <property type="match status" value="1"/>
</dbReference>
<evidence type="ECO:0000256" key="4">
    <source>
        <dbReference type="SAM" id="MobiDB-lite"/>
    </source>
</evidence>
<evidence type="ECO:0000259" key="6">
    <source>
        <dbReference type="PROSITE" id="PS51294"/>
    </source>
</evidence>
<evidence type="ECO:0000256" key="3">
    <source>
        <dbReference type="ARBA" id="ARBA00023242"/>
    </source>
</evidence>
<sequence length="86" mass="10028">MDTMEDRVLTKYIKTHGEGKWRNLPKREVGWPPSRTDNEIKNYWNTNIGKKIKMGDHHPKRRPSSSTPSQPQLQEINPNPSMAFAK</sequence>
<keyword evidence="8" id="KW-1185">Reference proteome</keyword>
<evidence type="ECO:0000256" key="2">
    <source>
        <dbReference type="ARBA" id="ARBA00023125"/>
    </source>
</evidence>
<dbReference type="CDD" id="cd00167">
    <property type="entry name" value="SANT"/>
    <property type="match status" value="1"/>
</dbReference>
<dbReference type="InterPro" id="IPR009057">
    <property type="entry name" value="Homeodomain-like_sf"/>
</dbReference>
<gene>
    <name evidence="7" type="ORF">FH972_015294</name>
</gene>
<dbReference type="PROSITE" id="PS51294">
    <property type="entry name" value="HTH_MYB"/>
    <property type="match status" value="1"/>
</dbReference>
<keyword evidence="2" id="KW-0238">DNA-binding</keyword>
<protein>
    <submittedName>
        <fullName evidence="7">Uncharacterized protein</fullName>
    </submittedName>
</protein>
<dbReference type="GO" id="GO:0003677">
    <property type="term" value="F:DNA binding"/>
    <property type="evidence" value="ECO:0007669"/>
    <property type="project" value="UniProtKB-KW"/>
</dbReference>
<feature type="compositionally biased region" description="Low complexity" evidence="4">
    <location>
        <begin position="64"/>
        <end position="74"/>
    </location>
</feature>
<dbReference type="GO" id="GO:0005634">
    <property type="term" value="C:nucleus"/>
    <property type="evidence" value="ECO:0007669"/>
    <property type="project" value="UniProtKB-SubCell"/>
</dbReference>
<name>A0A5N6RCW5_9ROSI</name>
<dbReference type="PANTHER" id="PTHR47999">
    <property type="entry name" value="TRANSCRIPTION FACTOR MYB8-RELATED-RELATED"/>
    <property type="match status" value="1"/>
</dbReference>
<dbReference type="OrthoDB" id="2143914at2759"/>
<evidence type="ECO:0000259" key="5">
    <source>
        <dbReference type="PROSITE" id="PS50090"/>
    </source>
</evidence>
<reference evidence="7 8" key="1">
    <citation type="submission" date="2019-06" db="EMBL/GenBank/DDBJ databases">
        <title>A chromosomal-level reference genome of Carpinus fangiana (Coryloideae, Betulaceae).</title>
        <authorList>
            <person name="Yang X."/>
            <person name="Wang Z."/>
            <person name="Zhang L."/>
            <person name="Hao G."/>
            <person name="Liu J."/>
            <person name="Yang Y."/>
        </authorList>
    </citation>
    <scope>NUCLEOTIDE SEQUENCE [LARGE SCALE GENOMIC DNA]</scope>
    <source>
        <strain evidence="7">Cfa_2016G</strain>
        <tissue evidence="7">Leaf</tissue>
    </source>
</reference>
<feature type="domain" description="Myb-like" evidence="5">
    <location>
        <begin position="5"/>
        <end position="48"/>
    </location>
</feature>
<evidence type="ECO:0000256" key="1">
    <source>
        <dbReference type="ARBA" id="ARBA00004123"/>
    </source>
</evidence>
<dbReference type="PANTHER" id="PTHR47999:SF68">
    <property type="entry name" value="MYB DOMAIN PROTEIN 40"/>
    <property type="match status" value="1"/>
</dbReference>
<accession>A0A5N6RCW5</accession>
<evidence type="ECO:0000313" key="8">
    <source>
        <dbReference type="Proteomes" id="UP000327013"/>
    </source>
</evidence>
<dbReference type="SUPFAM" id="SSF46689">
    <property type="entry name" value="Homeodomain-like"/>
    <property type="match status" value="1"/>
</dbReference>
<dbReference type="InterPro" id="IPR017930">
    <property type="entry name" value="Myb_dom"/>
</dbReference>
<dbReference type="AlphaFoldDB" id="A0A5N6RCW5"/>
<dbReference type="InterPro" id="IPR001005">
    <property type="entry name" value="SANT/Myb"/>
</dbReference>
<feature type="region of interest" description="Disordered" evidence="4">
    <location>
        <begin position="50"/>
        <end position="86"/>
    </location>
</feature>
<evidence type="ECO:0000313" key="7">
    <source>
        <dbReference type="EMBL" id="KAE8076659.1"/>
    </source>
</evidence>
<proteinExistence type="predicted"/>
<keyword evidence="3" id="KW-0539">Nucleus</keyword>
<organism evidence="7 8">
    <name type="scientific">Carpinus fangiana</name>
    <dbReference type="NCBI Taxonomy" id="176857"/>
    <lineage>
        <taxon>Eukaryota</taxon>
        <taxon>Viridiplantae</taxon>
        <taxon>Streptophyta</taxon>
        <taxon>Embryophyta</taxon>
        <taxon>Tracheophyta</taxon>
        <taxon>Spermatophyta</taxon>
        <taxon>Magnoliopsida</taxon>
        <taxon>eudicotyledons</taxon>
        <taxon>Gunneridae</taxon>
        <taxon>Pentapetalae</taxon>
        <taxon>rosids</taxon>
        <taxon>fabids</taxon>
        <taxon>Fagales</taxon>
        <taxon>Betulaceae</taxon>
        <taxon>Carpinus</taxon>
    </lineage>
</organism>
<dbReference type="Proteomes" id="UP000327013">
    <property type="component" value="Chromosome 6"/>
</dbReference>
<feature type="domain" description="HTH myb-type" evidence="6">
    <location>
        <begin position="1"/>
        <end position="52"/>
    </location>
</feature>
<dbReference type="EMBL" id="CM017326">
    <property type="protein sequence ID" value="KAE8076659.1"/>
    <property type="molecule type" value="Genomic_DNA"/>
</dbReference>
<dbReference type="InterPro" id="IPR015495">
    <property type="entry name" value="Myb_TF_plants"/>
</dbReference>